<reference evidence="1 2" key="1">
    <citation type="submission" date="2018-02" db="EMBL/GenBank/DDBJ databases">
        <title>FDA/CDC Antimicrobial Resistant Isolate Bank Genome Sequencing.</title>
        <authorList>
            <person name="Benahmed F.H."/>
            <person name="Lutgring J.D."/>
            <person name="Yoo B."/>
            <person name="Machado M."/>
            <person name="Brown A."/>
            <person name="McAllister G."/>
            <person name="Perry A."/>
            <person name="Halpin A.L."/>
            <person name="Vavikolanu K."/>
            <person name="Ott S."/>
            <person name="Zhao X."/>
            <person name="Tallon L.J."/>
            <person name="Sadzewicz L."/>
            <person name="Aluvathingal J."/>
            <person name="Nadendla S."/>
            <person name="Voskania-kordi A."/>
            <person name="Simonyan V."/>
            <person name="Patel J."/>
            <person name="Shawar R.M."/>
        </authorList>
    </citation>
    <scope>NUCLEOTIDE SEQUENCE [LARGE SCALE GENOMIC DNA]</scope>
    <source>
        <strain evidence="1 2">AR_0356</strain>
    </source>
</reference>
<dbReference type="Gene3D" id="1.20.910.10">
    <property type="entry name" value="Heme oxygenase-like"/>
    <property type="match status" value="1"/>
</dbReference>
<evidence type="ECO:0000313" key="1">
    <source>
        <dbReference type="EMBL" id="AVK06999.1"/>
    </source>
</evidence>
<dbReference type="Pfam" id="PF11251">
    <property type="entry name" value="DUF3050"/>
    <property type="match status" value="1"/>
</dbReference>
<dbReference type="InterPro" id="IPR024423">
    <property type="entry name" value="DUF3050"/>
</dbReference>
<evidence type="ECO:0000313" key="2">
    <source>
        <dbReference type="Proteomes" id="UP000238390"/>
    </source>
</evidence>
<dbReference type="InterPro" id="IPR016084">
    <property type="entry name" value="Haem_Oase-like_multi-hlx"/>
</dbReference>
<name>A0A2R3IYJ1_9PSED</name>
<gene>
    <name evidence="1" type="ORF">CSB93_3355</name>
</gene>
<dbReference type="SUPFAM" id="SSF48613">
    <property type="entry name" value="Heme oxygenase-like"/>
    <property type="match status" value="1"/>
</dbReference>
<dbReference type="GeneID" id="77220462"/>
<dbReference type="EMBL" id="CP027169">
    <property type="protein sequence ID" value="AVK06999.1"/>
    <property type="molecule type" value="Genomic_DNA"/>
</dbReference>
<keyword evidence="2" id="KW-1185">Reference proteome</keyword>
<dbReference type="Proteomes" id="UP000238390">
    <property type="component" value="Chromosome"/>
</dbReference>
<dbReference type="AlphaFoldDB" id="A0A2R3IYJ1"/>
<organism evidence="1 2">
    <name type="scientific">Pseudomonas paraeruginosa</name>
    <dbReference type="NCBI Taxonomy" id="2994495"/>
    <lineage>
        <taxon>Bacteria</taxon>
        <taxon>Pseudomonadati</taxon>
        <taxon>Pseudomonadota</taxon>
        <taxon>Gammaproteobacteria</taxon>
        <taxon>Pseudomonadales</taxon>
        <taxon>Pseudomonadaceae</taxon>
        <taxon>Pseudomonas</taxon>
    </lineage>
</organism>
<protein>
    <submittedName>
        <fullName evidence="1">Uncharacterized protein</fullName>
    </submittedName>
</protein>
<sequence length="258" mass="29497">MESLKNLLQQKKTELGLHPIFSEIDSLETLRIFMGTHVFAVWDFMSLTKRLQQDLTCTSLPWLPPRDPQAARLINEIVLGEESDENLQDGHFSHFELYLQAMREVGASTEKIEAFINYLEQGNSVEEALNLCKAGRAASRFVKQTIHTALNARTHCVAASFMHGRESVIPHMFQKILDDWNISSEQAPTFRYYLQRHIEVDSEDHGPAAEQLLERLVNGNQLHQQQVYQSAIDAVESRIALWDELREAMHAELTEALA</sequence>
<accession>A0A2R3IYJ1</accession>
<dbReference type="RefSeq" id="WP_012075126.1">
    <property type="nucleotide sequence ID" value="NZ_CP020560.1"/>
</dbReference>
<proteinExistence type="predicted"/>